<feature type="transmembrane region" description="Helical" evidence="1">
    <location>
        <begin position="278"/>
        <end position="300"/>
    </location>
</feature>
<dbReference type="GO" id="GO:0006508">
    <property type="term" value="P:proteolysis"/>
    <property type="evidence" value="ECO:0007669"/>
    <property type="project" value="UniProtKB-KW"/>
</dbReference>
<keyword evidence="3" id="KW-0378">Hydrolase</keyword>
<dbReference type="OrthoDB" id="7171777at2"/>
<dbReference type="PANTHER" id="PTHR36435">
    <property type="entry name" value="SLR1288 PROTEIN"/>
    <property type="match status" value="1"/>
</dbReference>
<dbReference type="GO" id="GO:0004175">
    <property type="term" value="F:endopeptidase activity"/>
    <property type="evidence" value="ECO:0007669"/>
    <property type="project" value="UniProtKB-ARBA"/>
</dbReference>
<dbReference type="EMBL" id="JALZ01000036">
    <property type="protein sequence ID" value="ETX13125.1"/>
    <property type="molecule type" value="Genomic_DNA"/>
</dbReference>
<accession>X7EB77</accession>
<sequence length="302" mass="31694">MTDASLPRRATYAPHRQLSGPACARPSARRLVIGIALVALLTFLGGQAVLVIIGLTSADGLGPTLSRIARADTPFGLLAMLFSMGILGLATFGAARLVQKRGPLSLIGPPGPALRQFGRVFLATSTLSAIGLGLLALSGETVAPGLPLATWAMLLPISALAILVQTGSEEIFFRGYLQSQLAARFRSPLVWIVLPSVIFALGHYAAMYGSNAWLIALWAGIFGLVAADLTARSGTLGPAMALHFVNNATVLLFVSMQGQMSGLALYQYPFSPREAEMVASALPLDFLSLLLGWGAARLALRV</sequence>
<evidence type="ECO:0000259" key="2">
    <source>
        <dbReference type="Pfam" id="PF02517"/>
    </source>
</evidence>
<feature type="transmembrane region" description="Helical" evidence="1">
    <location>
        <begin position="31"/>
        <end position="55"/>
    </location>
</feature>
<comment type="caution">
    <text evidence="3">The sequence shown here is derived from an EMBL/GenBank/DDBJ whole genome shotgun (WGS) entry which is preliminary data.</text>
</comment>
<dbReference type="GO" id="GO:0080120">
    <property type="term" value="P:CAAX-box protein maturation"/>
    <property type="evidence" value="ECO:0007669"/>
    <property type="project" value="UniProtKB-ARBA"/>
</dbReference>
<name>X7EB77_9RHOB</name>
<feature type="transmembrane region" description="Helical" evidence="1">
    <location>
        <begin position="212"/>
        <end position="231"/>
    </location>
</feature>
<dbReference type="eggNOG" id="COG1266">
    <property type="taxonomic scope" value="Bacteria"/>
</dbReference>
<feature type="transmembrane region" description="Helical" evidence="1">
    <location>
        <begin position="149"/>
        <end position="168"/>
    </location>
</feature>
<keyword evidence="1" id="KW-1133">Transmembrane helix</keyword>
<dbReference type="RefSeq" id="WP_037265852.1">
    <property type="nucleotide sequence ID" value="NZ_JALZ01000036.1"/>
</dbReference>
<dbReference type="InterPro" id="IPR003675">
    <property type="entry name" value="Rce1/LyrA-like_dom"/>
</dbReference>
<feature type="transmembrane region" description="Helical" evidence="1">
    <location>
        <begin position="243"/>
        <end position="266"/>
    </location>
</feature>
<dbReference type="Pfam" id="PF02517">
    <property type="entry name" value="Rce1-like"/>
    <property type="match status" value="1"/>
</dbReference>
<keyword evidence="1" id="KW-0472">Membrane</keyword>
<keyword evidence="4" id="KW-1185">Reference proteome</keyword>
<keyword evidence="3" id="KW-0645">Protease</keyword>
<reference evidence="3 4" key="1">
    <citation type="submission" date="2014-01" db="EMBL/GenBank/DDBJ databases">
        <title>Roseivivax halodurans JCM 10272 Genome Sequencing.</title>
        <authorList>
            <person name="Lai Q."/>
            <person name="Li G."/>
            <person name="Shao Z."/>
        </authorList>
    </citation>
    <scope>NUCLEOTIDE SEQUENCE [LARGE SCALE GENOMIC DNA]</scope>
    <source>
        <strain evidence="3 4">JCM 10272</strain>
    </source>
</reference>
<keyword evidence="1" id="KW-0812">Transmembrane</keyword>
<dbReference type="STRING" id="1449350.OCH239_13170"/>
<feature type="domain" description="CAAX prenyl protease 2/Lysostaphin resistance protein A-like" evidence="2">
    <location>
        <begin position="153"/>
        <end position="248"/>
    </location>
</feature>
<feature type="transmembrane region" description="Helical" evidence="1">
    <location>
        <begin position="75"/>
        <end position="98"/>
    </location>
</feature>
<organism evidence="3 4">
    <name type="scientific">Roseivivax halodurans JCM 10272</name>
    <dbReference type="NCBI Taxonomy" id="1449350"/>
    <lineage>
        <taxon>Bacteria</taxon>
        <taxon>Pseudomonadati</taxon>
        <taxon>Pseudomonadota</taxon>
        <taxon>Alphaproteobacteria</taxon>
        <taxon>Rhodobacterales</taxon>
        <taxon>Roseobacteraceae</taxon>
        <taxon>Roseivivax</taxon>
    </lineage>
</organism>
<evidence type="ECO:0000256" key="1">
    <source>
        <dbReference type="SAM" id="Phobius"/>
    </source>
</evidence>
<dbReference type="AlphaFoldDB" id="X7EB77"/>
<protein>
    <submittedName>
        <fullName evidence="3">CAAX amino terminal protease</fullName>
    </submittedName>
</protein>
<dbReference type="PATRIC" id="fig|1449350.3.peg.3683"/>
<evidence type="ECO:0000313" key="4">
    <source>
        <dbReference type="Proteomes" id="UP000022447"/>
    </source>
</evidence>
<evidence type="ECO:0000313" key="3">
    <source>
        <dbReference type="EMBL" id="ETX13125.1"/>
    </source>
</evidence>
<feature type="transmembrane region" description="Helical" evidence="1">
    <location>
        <begin position="119"/>
        <end position="137"/>
    </location>
</feature>
<proteinExistence type="predicted"/>
<feature type="transmembrane region" description="Helical" evidence="1">
    <location>
        <begin position="189"/>
        <end position="206"/>
    </location>
</feature>
<dbReference type="PANTHER" id="PTHR36435:SF1">
    <property type="entry name" value="CAAX AMINO TERMINAL PROTEASE FAMILY PROTEIN"/>
    <property type="match status" value="1"/>
</dbReference>
<dbReference type="InterPro" id="IPR052710">
    <property type="entry name" value="CAAX_protease"/>
</dbReference>
<gene>
    <name evidence="3" type="ORF">OCH239_13170</name>
</gene>
<dbReference type="Proteomes" id="UP000022447">
    <property type="component" value="Unassembled WGS sequence"/>
</dbReference>